<organism evidence="1 2">
    <name type="scientific">Microbulbifer taiwanensis</name>
    <dbReference type="NCBI Taxonomy" id="986746"/>
    <lineage>
        <taxon>Bacteria</taxon>
        <taxon>Pseudomonadati</taxon>
        <taxon>Pseudomonadota</taxon>
        <taxon>Gammaproteobacteria</taxon>
        <taxon>Cellvibrionales</taxon>
        <taxon>Microbulbiferaceae</taxon>
        <taxon>Microbulbifer</taxon>
    </lineage>
</organism>
<protein>
    <submittedName>
        <fullName evidence="1">Uncharacterized protein</fullName>
    </submittedName>
</protein>
<proteinExistence type="predicted"/>
<gene>
    <name evidence="1" type="ORF">ACFQBM_07070</name>
</gene>
<evidence type="ECO:0000313" key="1">
    <source>
        <dbReference type="EMBL" id="MFC6633031.1"/>
    </source>
</evidence>
<keyword evidence="2" id="KW-1185">Reference proteome</keyword>
<evidence type="ECO:0000313" key="2">
    <source>
        <dbReference type="Proteomes" id="UP001596425"/>
    </source>
</evidence>
<dbReference type="Proteomes" id="UP001596425">
    <property type="component" value="Unassembled WGS sequence"/>
</dbReference>
<name>A0ABW1YJV1_9GAMM</name>
<sequence>MKILSRSNRYFCPGSIHLAKSSCWSGKFGDPYEVLDFDLALGEAPDVGLQSRVFPDEVGQFHGAVELFSGNGGAVEV</sequence>
<dbReference type="EMBL" id="JBHSVR010000001">
    <property type="protein sequence ID" value="MFC6633031.1"/>
    <property type="molecule type" value="Genomic_DNA"/>
</dbReference>
<reference evidence="2" key="1">
    <citation type="journal article" date="2019" name="Int. J. Syst. Evol. Microbiol.">
        <title>The Global Catalogue of Microorganisms (GCM) 10K type strain sequencing project: providing services to taxonomists for standard genome sequencing and annotation.</title>
        <authorList>
            <consortium name="The Broad Institute Genomics Platform"/>
            <consortium name="The Broad Institute Genome Sequencing Center for Infectious Disease"/>
            <person name="Wu L."/>
            <person name="Ma J."/>
        </authorList>
    </citation>
    <scope>NUCLEOTIDE SEQUENCE [LARGE SCALE GENOMIC DNA]</scope>
    <source>
        <strain evidence="2">CGMCC 1.13718</strain>
    </source>
</reference>
<accession>A0ABW1YJV1</accession>
<comment type="caution">
    <text evidence="1">The sequence shown here is derived from an EMBL/GenBank/DDBJ whole genome shotgun (WGS) entry which is preliminary data.</text>
</comment>
<dbReference type="RefSeq" id="WP_193189492.1">
    <property type="nucleotide sequence ID" value="NZ_JACZFR010000007.1"/>
</dbReference>